<accession>A0A9P6G261</accession>
<keyword evidence="2" id="KW-1185">Reference proteome</keyword>
<dbReference type="EMBL" id="JAABOA010000132">
    <property type="protein sequence ID" value="KAF9585724.1"/>
    <property type="molecule type" value="Genomic_DNA"/>
</dbReference>
<organism evidence="1 2">
    <name type="scientific">Lunasporangiospora selenospora</name>
    <dbReference type="NCBI Taxonomy" id="979761"/>
    <lineage>
        <taxon>Eukaryota</taxon>
        <taxon>Fungi</taxon>
        <taxon>Fungi incertae sedis</taxon>
        <taxon>Mucoromycota</taxon>
        <taxon>Mortierellomycotina</taxon>
        <taxon>Mortierellomycetes</taxon>
        <taxon>Mortierellales</taxon>
        <taxon>Mortierellaceae</taxon>
        <taxon>Lunasporangiospora</taxon>
    </lineage>
</organism>
<evidence type="ECO:0000313" key="1">
    <source>
        <dbReference type="EMBL" id="KAF9585724.1"/>
    </source>
</evidence>
<comment type="caution">
    <text evidence="1">The sequence shown here is derived from an EMBL/GenBank/DDBJ whole genome shotgun (WGS) entry which is preliminary data.</text>
</comment>
<evidence type="ECO:0000313" key="2">
    <source>
        <dbReference type="Proteomes" id="UP000780801"/>
    </source>
</evidence>
<reference evidence="1" key="1">
    <citation type="journal article" date="2020" name="Fungal Divers.">
        <title>Resolving the Mortierellaceae phylogeny through synthesis of multi-gene phylogenetics and phylogenomics.</title>
        <authorList>
            <person name="Vandepol N."/>
            <person name="Liber J."/>
            <person name="Desiro A."/>
            <person name="Na H."/>
            <person name="Kennedy M."/>
            <person name="Barry K."/>
            <person name="Grigoriev I.V."/>
            <person name="Miller A.N."/>
            <person name="O'Donnell K."/>
            <person name="Stajich J.E."/>
            <person name="Bonito G."/>
        </authorList>
    </citation>
    <scope>NUCLEOTIDE SEQUENCE</scope>
    <source>
        <strain evidence="1">KOD1015</strain>
    </source>
</reference>
<dbReference type="AlphaFoldDB" id="A0A9P6G261"/>
<sequence length="147" mass="16759">MLFFSLFSDNATPAEKENAAVIKAMISDRKTALKAEYKDYEATYKQELRQADADYKLAQSQAKITFLSTITSSLHRELDAVEQTEEFANSDEKTKSKIYKIRLWIDQESLKCGGKQQHRPCQEEKRLEHPSPLSVLVDEKCPEGLVG</sequence>
<gene>
    <name evidence="1" type="ORF">BGW38_001063</name>
</gene>
<protein>
    <submittedName>
        <fullName evidence="1">Uncharacterized protein</fullName>
    </submittedName>
</protein>
<dbReference type="Proteomes" id="UP000780801">
    <property type="component" value="Unassembled WGS sequence"/>
</dbReference>
<name>A0A9P6G261_9FUNG</name>
<proteinExistence type="predicted"/>
<dbReference type="OrthoDB" id="2441831at2759"/>